<evidence type="ECO:0000313" key="8">
    <source>
        <dbReference type="EMBL" id="GGK34517.1"/>
    </source>
</evidence>
<keyword evidence="4" id="KW-0235">DNA replication</keyword>
<dbReference type="SUPFAM" id="SSF48019">
    <property type="entry name" value="post-AAA+ oligomerization domain-like"/>
    <property type="match status" value="1"/>
</dbReference>
<protein>
    <recommendedName>
        <fullName evidence="1">DNA-directed DNA polymerase</fullName>
        <ecNumber evidence="1">2.7.7.7</ecNumber>
    </recommendedName>
</protein>
<dbReference type="InterPro" id="IPR005790">
    <property type="entry name" value="DNA_polIII_delta"/>
</dbReference>
<keyword evidence="5" id="KW-0239">DNA-directed DNA polymerase</keyword>
<dbReference type="InterPro" id="IPR027417">
    <property type="entry name" value="P-loop_NTPase"/>
</dbReference>
<evidence type="ECO:0000313" key="9">
    <source>
        <dbReference type="Proteomes" id="UP000600449"/>
    </source>
</evidence>
<dbReference type="Gene3D" id="3.40.50.300">
    <property type="entry name" value="P-loop containing nucleotide triphosphate hydrolases"/>
    <property type="match status" value="1"/>
</dbReference>
<dbReference type="GO" id="GO:0006261">
    <property type="term" value="P:DNA-templated DNA replication"/>
    <property type="evidence" value="ECO:0007669"/>
    <property type="project" value="TreeGrafter"/>
</dbReference>
<dbReference type="NCBIfam" id="TIGR01128">
    <property type="entry name" value="holA"/>
    <property type="match status" value="1"/>
</dbReference>
<dbReference type="Proteomes" id="UP000600449">
    <property type="component" value="Unassembled WGS sequence"/>
</dbReference>
<evidence type="ECO:0000256" key="7">
    <source>
        <dbReference type="ARBA" id="ARBA00049244"/>
    </source>
</evidence>
<comment type="catalytic activity">
    <reaction evidence="7">
        <text>DNA(n) + a 2'-deoxyribonucleoside 5'-triphosphate = DNA(n+1) + diphosphate</text>
        <dbReference type="Rhea" id="RHEA:22508"/>
        <dbReference type="Rhea" id="RHEA-COMP:17339"/>
        <dbReference type="Rhea" id="RHEA-COMP:17340"/>
        <dbReference type="ChEBI" id="CHEBI:33019"/>
        <dbReference type="ChEBI" id="CHEBI:61560"/>
        <dbReference type="ChEBI" id="CHEBI:173112"/>
        <dbReference type="EC" id="2.7.7.7"/>
    </reaction>
</comment>
<gene>
    <name evidence="8" type="primary">holA</name>
    <name evidence="8" type="ORF">GCM10011322_21570</name>
</gene>
<dbReference type="SUPFAM" id="SSF52540">
    <property type="entry name" value="P-loop containing nucleoside triphosphate hydrolases"/>
    <property type="match status" value="1"/>
</dbReference>
<dbReference type="GO" id="GO:0003887">
    <property type="term" value="F:DNA-directed DNA polymerase activity"/>
    <property type="evidence" value="ECO:0007669"/>
    <property type="project" value="UniProtKB-KW"/>
</dbReference>
<dbReference type="EC" id="2.7.7.7" evidence="1"/>
<proteinExistence type="inferred from homology"/>
<dbReference type="Gene3D" id="1.10.8.60">
    <property type="match status" value="1"/>
</dbReference>
<evidence type="ECO:0000256" key="3">
    <source>
        <dbReference type="ARBA" id="ARBA00022695"/>
    </source>
</evidence>
<keyword evidence="3" id="KW-0548">Nucleotidyltransferase</keyword>
<name>A0A917Q8J0_9HYPH</name>
<dbReference type="Gene3D" id="1.20.272.10">
    <property type="match status" value="1"/>
</dbReference>
<keyword evidence="9" id="KW-1185">Reference proteome</keyword>
<dbReference type="InterPro" id="IPR008921">
    <property type="entry name" value="DNA_pol3_clamp-load_cplx_C"/>
</dbReference>
<evidence type="ECO:0000256" key="4">
    <source>
        <dbReference type="ARBA" id="ARBA00022705"/>
    </source>
</evidence>
<reference evidence="8 9" key="1">
    <citation type="journal article" date="2014" name="Int. J. Syst. Evol. Microbiol.">
        <title>Complete genome sequence of Corynebacterium casei LMG S-19264T (=DSM 44701T), isolated from a smear-ripened cheese.</title>
        <authorList>
            <consortium name="US DOE Joint Genome Institute (JGI-PGF)"/>
            <person name="Walter F."/>
            <person name="Albersmeier A."/>
            <person name="Kalinowski J."/>
            <person name="Ruckert C."/>
        </authorList>
    </citation>
    <scope>NUCLEOTIDE SEQUENCE [LARGE SCALE GENOMIC DNA]</scope>
    <source>
        <strain evidence="8 9">CGMCC 1.9161</strain>
    </source>
</reference>
<dbReference type="EMBL" id="BMMF01000005">
    <property type="protein sequence ID" value="GGK34517.1"/>
    <property type="molecule type" value="Genomic_DNA"/>
</dbReference>
<evidence type="ECO:0000256" key="6">
    <source>
        <dbReference type="ARBA" id="ARBA00034754"/>
    </source>
</evidence>
<evidence type="ECO:0000256" key="2">
    <source>
        <dbReference type="ARBA" id="ARBA00022679"/>
    </source>
</evidence>
<sequence>MVAVKPAEADAALARIDPRVALVLVYGPDTGLVAERAKRAARAAVEDPEDPFQFVKLDGDGVAADPGKLADEAGTVAMFGGRRAVWVRPTSKNLVPAVEAVLSLPGSDALVVIEAGDLAKSAPLRTLCEKAPRALAIPCYADEGRNLSQVVDEVLREAGLAIDRDTRTLLVESLGGDRLATRSELDKLVLYCHGQTNVTQADLEAVLSDVSGLQATAVTDAAFAGSVREADEALRRLRQEGTSVTGILTPLLGHATTLLPLTLDVASGSPPAVAVEAWRGLHFKRKPLVTKHLGLWTPDLLRRLVGRIQETVLATRRAADLADELTEKLVVDIARMAAARASRRG</sequence>
<evidence type="ECO:0000256" key="1">
    <source>
        <dbReference type="ARBA" id="ARBA00012417"/>
    </source>
</evidence>
<keyword evidence="2" id="KW-0808">Transferase</keyword>
<organism evidence="8 9">
    <name type="scientific">Salinarimonas ramus</name>
    <dbReference type="NCBI Taxonomy" id="690164"/>
    <lineage>
        <taxon>Bacteria</taxon>
        <taxon>Pseudomonadati</taxon>
        <taxon>Pseudomonadota</taxon>
        <taxon>Alphaproteobacteria</taxon>
        <taxon>Hyphomicrobiales</taxon>
        <taxon>Salinarimonadaceae</taxon>
        <taxon>Salinarimonas</taxon>
    </lineage>
</organism>
<dbReference type="PANTHER" id="PTHR34388">
    <property type="entry name" value="DNA POLYMERASE III SUBUNIT DELTA"/>
    <property type="match status" value="1"/>
</dbReference>
<dbReference type="GO" id="GO:0003677">
    <property type="term" value="F:DNA binding"/>
    <property type="evidence" value="ECO:0007669"/>
    <property type="project" value="InterPro"/>
</dbReference>
<comment type="similarity">
    <text evidence="6">Belongs to the DNA polymerase HolA subunit family.</text>
</comment>
<evidence type="ECO:0000256" key="5">
    <source>
        <dbReference type="ARBA" id="ARBA00022932"/>
    </source>
</evidence>
<accession>A0A917Q8J0</accession>
<dbReference type="AlphaFoldDB" id="A0A917Q8J0"/>
<dbReference type="PANTHER" id="PTHR34388:SF1">
    <property type="entry name" value="DNA POLYMERASE III SUBUNIT DELTA"/>
    <property type="match status" value="1"/>
</dbReference>
<dbReference type="GO" id="GO:0009360">
    <property type="term" value="C:DNA polymerase III complex"/>
    <property type="evidence" value="ECO:0007669"/>
    <property type="project" value="TreeGrafter"/>
</dbReference>
<dbReference type="RefSeq" id="WP_188912617.1">
    <property type="nucleotide sequence ID" value="NZ_BMMF01000005.1"/>
</dbReference>
<comment type="caution">
    <text evidence="8">The sequence shown here is derived from an EMBL/GenBank/DDBJ whole genome shotgun (WGS) entry which is preliminary data.</text>
</comment>